<name>A0A1I4TL77_9EURY</name>
<keyword evidence="1" id="KW-0812">Transmembrane</keyword>
<feature type="transmembrane region" description="Helical" evidence="1">
    <location>
        <begin position="7"/>
        <end position="25"/>
    </location>
</feature>
<feature type="transmembrane region" description="Helical" evidence="1">
    <location>
        <begin position="45"/>
        <end position="70"/>
    </location>
</feature>
<dbReference type="STRING" id="487685.SAMN04488696_2324"/>
<accession>A0A1I4TL77</accession>
<keyword evidence="1" id="KW-1133">Transmembrane helix</keyword>
<keyword evidence="1" id="KW-0472">Membrane</keyword>
<protein>
    <submittedName>
        <fullName evidence="2">Uncharacterized protein</fullName>
    </submittedName>
</protein>
<reference evidence="3" key="1">
    <citation type="submission" date="2016-10" db="EMBL/GenBank/DDBJ databases">
        <authorList>
            <person name="Varghese N."/>
            <person name="Submissions S."/>
        </authorList>
    </citation>
    <scope>NUCLEOTIDE SEQUENCE [LARGE SCALE GENOMIC DNA]</scope>
    <source>
        <strain evidence="3">Mob M</strain>
    </source>
</reference>
<evidence type="ECO:0000313" key="2">
    <source>
        <dbReference type="EMBL" id="SFM77405.1"/>
    </source>
</evidence>
<dbReference type="EMBL" id="FOUJ01000005">
    <property type="protein sequence ID" value="SFM77405.1"/>
    <property type="molecule type" value="Genomic_DNA"/>
</dbReference>
<evidence type="ECO:0000256" key="1">
    <source>
        <dbReference type="SAM" id="Phobius"/>
    </source>
</evidence>
<keyword evidence="3" id="KW-1185">Reference proteome</keyword>
<dbReference type="OrthoDB" id="148043at2157"/>
<gene>
    <name evidence="2" type="ORF">SAMN04488696_2324</name>
</gene>
<dbReference type="Proteomes" id="UP000198535">
    <property type="component" value="Unassembled WGS sequence"/>
</dbReference>
<evidence type="ECO:0000313" key="3">
    <source>
        <dbReference type="Proteomes" id="UP000198535"/>
    </source>
</evidence>
<proteinExistence type="predicted"/>
<sequence length="96" mass="11029">MYEYIAMLAYVVVLFLTLRDIRIYMRTGFLSYRKGVIKGIIASTIVLVGIFVTYINMSFGLLLVLIALFINQKGPRERVFEDANTMDRLLGKTDIQ</sequence>
<organism evidence="2 3">
    <name type="scientific">Methanolobus profundi</name>
    <dbReference type="NCBI Taxonomy" id="487685"/>
    <lineage>
        <taxon>Archaea</taxon>
        <taxon>Methanobacteriati</taxon>
        <taxon>Methanobacteriota</taxon>
        <taxon>Stenosarchaea group</taxon>
        <taxon>Methanomicrobia</taxon>
        <taxon>Methanosarcinales</taxon>
        <taxon>Methanosarcinaceae</taxon>
        <taxon>Methanolobus</taxon>
    </lineage>
</organism>
<dbReference type="AlphaFoldDB" id="A0A1I4TL77"/>